<dbReference type="Pfam" id="PF00085">
    <property type="entry name" value="Thioredoxin"/>
    <property type="match status" value="1"/>
</dbReference>
<name>A0A3R9P5T2_9BACI</name>
<evidence type="ECO:0000259" key="1">
    <source>
        <dbReference type="Pfam" id="PF00085"/>
    </source>
</evidence>
<gene>
    <name evidence="2" type="ORF">D7Z54_10625</name>
</gene>
<accession>A0A3R9P5T2</accession>
<dbReference type="OrthoDB" id="5784238at2"/>
<organism evidence="2 3">
    <name type="scientific">Salibacterium salarium</name>
    <dbReference type="NCBI Taxonomy" id="284579"/>
    <lineage>
        <taxon>Bacteria</taxon>
        <taxon>Bacillati</taxon>
        <taxon>Bacillota</taxon>
        <taxon>Bacilli</taxon>
        <taxon>Bacillales</taxon>
        <taxon>Bacillaceae</taxon>
    </lineage>
</organism>
<dbReference type="InterPro" id="IPR036249">
    <property type="entry name" value="Thioredoxin-like_sf"/>
</dbReference>
<comment type="caution">
    <text evidence="2">The sequence shown here is derived from an EMBL/GenBank/DDBJ whole genome shotgun (WGS) entry which is preliminary data.</text>
</comment>
<evidence type="ECO:0000313" key="3">
    <source>
        <dbReference type="Proteomes" id="UP000275076"/>
    </source>
</evidence>
<sequence length="107" mass="12534">MNEIDRQEIEELKQRDTIGIFFYTPLCGTCKVAQQMTEHVEKIYGNSIFYKANINQMPDIAEREKIESVPCLKLFKKGQVIQTIYAFHSVPALLKRLHPHLQQFVHD</sequence>
<protein>
    <submittedName>
        <fullName evidence="2">Thioredoxin</fullName>
    </submittedName>
</protein>
<dbReference type="InterPro" id="IPR013766">
    <property type="entry name" value="Thioredoxin_domain"/>
</dbReference>
<dbReference type="GO" id="GO:0045454">
    <property type="term" value="P:cell redox homeostasis"/>
    <property type="evidence" value="ECO:0007669"/>
    <property type="project" value="TreeGrafter"/>
</dbReference>
<dbReference type="EMBL" id="RBVX01000008">
    <property type="protein sequence ID" value="RSL33413.1"/>
    <property type="molecule type" value="Genomic_DNA"/>
</dbReference>
<dbReference type="GO" id="GO:0015035">
    <property type="term" value="F:protein-disulfide reductase activity"/>
    <property type="evidence" value="ECO:0007669"/>
    <property type="project" value="TreeGrafter"/>
</dbReference>
<dbReference type="PANTHER" id="PTHR45663">
    <property type="entry name" value="GEO12009P1"/>
    <property type="match status" value="1"/>
</dbReference>
<keyword evidence="3" id="KW-1185">Reference proteome</keyword>
<dbReference type="PANTHER" id="PTHR45663:SF41">
    <property type="entry name" value="THIOREDOXIN-LIKE PROTEIN YUSE"/>
    <property type="match status" value="1"/>
</dbReference>
<dbReference type="CDD" id="cd02947">
    <property type="entry name" value="TRX_family"/>
    <property type="match status" value="1"/>
</dbReference>
<dbReference type="SUPFAM" id="SSF52833">
    <property type="entry name" value="Thioredoxin-like"/>
    <property type="match status" value="1"/>
</dbReference>
<proteinExistence type="predicted"/>
<dbReference type="Proteomes" id="UP000275076">
    <property type="component" value="Unassembled WGS sequence"/>
</dbReference>
<feature type="domain" description="Thioredoxin" evidence="1">
    <location>
        <begin position="12"/>
        <end position="86"/>
    </location>
</feature>
<dbReference type="Gene3D" id="3.40.30.10">
    <property type="entry name" value="Glutaredoxin"/>
    <property type="match status" value="1"/>
</dbReference>
<evidence type="ECO:0000313" key="2">
    <source>
        <dbReference type="EMBL" id="RSL33413.1"/>
    </source>
</evidence>
<dbReference type="RefSeq" id="WP_125555818.1">
    <property type="nucleotide sequence ID" value="NZ_RBVX01000008.1"/>
</dbReference>
<dbReference type="AlphaFoldDB" id="A0A3R9P5T2"/>
<reference evidence="2 3" key="1">
    <citation type="submission" date="2018-10" db="EMBL/GenBank/DDBJ databases">
        <title>Draft genome sequence of Bacillus salarius IM0101, isolated from a hypersaline soil in Inner Mongolia, China.</title>
        <authorList>
            <person name="Yamprayoonswat W."/>
            <person name="Boonvisut S."/>
            <person name="Jumpathong W."/>
            <person name="Sittihan S."/>
            <person name="Ruangsuj P."/>
            <person name="Wanthongcharoen S."/>
            <person name="Thongpramul N."/>
            <person name="Pimmason S."/>
            <person name="Yu B."/>
            <person name="Yasawong M."/>
        </authorList>
    </citation>
    <scope>NUCLEOTIDE SEQUENCE [LARGE SCALE GENOMIC DNA]</scope>
    <source>
        <strain evidence="2 3">IM0101</strain>
    </source>
</reference>
<dbReference type="GO" id="GO:0005829">
    <property type="term" value="C:cytosol"/>
    <property type="evidence" value="ECO:0007669"/>
    <property type="project" value="TreeGrafter"/>
</dbReference>